<dbReference type="AlphaFoldDB" id="A0A151A936"/>
<keyword evidence="3 8" id="KW-0812">Transmembrane</keyword>
<keyword evidence="11" id="KW-1185">Reference proteome</keyword>
<gene>
    <name evidence="10" type="ORF">HAPAU_40910</name>
</gene>
<reference evidence="10 11" key="1">
    <citation type="submission" date="2016-02" db="EMBL/GenBank/DDBJ databases">
        <title>Genome sequence of Halalkalicoccus paucihalophilus DSM 24557.</title>
        <authorList>
            <person name="Poehlein A."/>
            <person name="Daniel R."/>
        </authorList>
    </citation>
    <scope>NUCLEOTIDE SEQUENCE [LARGE SCALE GENOMIC DNA]</scope>
    <source>
        <strain evidence="10 11">DSM 24557</strain>
    </source>
</reference>
<dbReference type="EMBL" id="LTAZ01000017">
    <property type="protein sequence ID" value="KYH24012.1"/>
    <property type="molecule type" value="Genomic_DNA"/>
</dbReference>
<evidence type="ECO:0000256" key="8">
    <source>
        <dbReference type="SAM" id="Phobius"/>
    </source>
</evidence>
<evidence type="ECO:0000256" key="3">
    <source>
        <dbReference type="ARBA" id="ARBA00022692"/>
    </source>
</evidence>
<keyword evidence="4" id="KW-0547">Nucleotide-binding</keyword>
<accession>A0A151A936</accession>
<evidence type="ECO:0000256" key="6">
    <source>
        <dbReference type="ARBA" id="ARBA00023118"/>
    </source>
</evidence>
<evidence type="ECO:0000256" key="4">
    <source>
        <dbReference type="ARBA" id="ARBA00022741"/>
    </source>
</evidence>
<dbReference type="PATRIC" id="fig|1008153.3.peg.4384"/>
<evidence type="ECO:0000256" key="5">
    <source>
        <dbReference type="ARBA" id="ARBA00022989"/>
    </source>
</evidence>
<proteinExistence type="predicted"/>
<evidence type="ECO:0000256" key="7">
    <source>
        <dbReference type="ARBA" id="ARBA00023136"/>
    </source>
</evidence>
<feature type="transmembrane region" description="Helical" evidence="8">
    <location>
        <begin position="50"/>
        <end position="75"/>
    </location>
</feature>
<evidence type="ECO:0000256" key="1">
    <source>
        <dbReference type="ARBA" id="ARBA00004236"/>
    </source>
</evidence>
<dbReference type="Pfam" id="PF18967">
    <property type="entry name" value="PycTM"/>
    <property type="match status" value="1"/>
</dbReference>
<evidence type="ECO:0000313" key="11">
    <source>
        <dbReference type="Proteomes" id="UP000075321"/>
    </source>
</evidence>
<dbReference type="InterPro" id="IPR043760">
    <property type="entry name" value="PycTM_dom"/>
</dbReference>
<keyword evidence="6" id="KW-0051">Antiviral defense</keyword>
<evidence type="ECO:0000256" key="2">
    <source>
        <dbReference type="ARBA" id="ARBA00022475"/>
    </source>
</evidence>
<keyword evidence="5 8" id="KW-1133">Transmembrane helix</keyword>
<evidence type="ECO:0000259" key="9">
    <source>
        <dbReference type="Pfam" id="PF18967"/>
    </source>
</evidence>
<feature type="transmembrane region" description="Helical" evidence="8">
    <location>
        <begin position="21"/>
        <end position="38"/>
    </location>
</feature>
<keyword evidence="2" id="KW-1003">Cell membrane</keyword>
<comment type="caution">
    <text evidence="10">The sequence shown here is derived from an EMBL/GenBank/DDBJ whole genome shotgun (WGS) entry which is preliminary data.</text>
</comment>
<name>A0A151A936_9EURY</name>
<evidence type="ECO:0000313" key="10">
    <source>
        <dbReference type="EMBL" id="KYH24012.1"/>
    </source>
</evidence>
<organism evidence="10 11">
    <name type="scientific">Halalkalicoccus paucihalophilus</name>
    <dbReference type="NCBI Taxonomy" id="1008153"/>
    <lineage>
        <taxon>Archaea</taxon>
        <taxon>Methanobacteriati</taxon>
        <taxon>Methanobacteriota</taxon>
        <taxon>Stenosarchaea group</taxon>
        <taxon>Halobacteria</taxon>
        <taxon>Halobacteriales</taxon>
        <taxon>Halococcaceae</taxon>
        <taxon>Halalkalicoccus</taxon>
    </lineage>
</organism>
<feature type="transmembrane region" description="Helical" evidence="8">
    <location>
        <begin position="127"/>
        <end position="156"/>
    </location>
</feature>
<sequence length="158" mass="17590">MIDVQIQTLNDIDNKAEYLTRYLAILIALLFTGASFVLDVGVADGFVSELSLFTTLVLGLLALTVSVVFSIITYLSSVFQYGPRREFAEDIADHDIGEKLYAEIMLRTYSDAIYQNKRVVRQNSARFKYALTGLLNGVLFLAILLTSLGIVIQVLVEQ</sequence>
<dbReference type="Proteomes" id="UP000075321">
    <property type="component" value="Unassembled WGS sequence"/>
</dbReference>
<comment type="subcellular location">
    <subcellularLocation>
        <location evidence="1">Cell membrane</location>
    </subcellularLocation>
</comment>
<keyword evidence="7 8" id="KW-0472">Membrane</keyword>
<protein>
    <recommendedName>
        <fullName evidence="9">Pycsar effector protein domain-containing protein</fullName>
    </recommendedName>
</protein>
<feature type="domain" description="Pycsar effector protein" evidence="9">
    <location>
        <begin position="6"/>
        <end position="145"/>
    </location>
</feature>